<dbReference type="EMBL" id="CP072801">
    <property type="protein sequence ID" value="QTR45575.1"/>
    <property type="molecule type" value="Genomic_DNA"/>
</dbReference>
<dbReference type="SUPFAM" id="SSF55347">
    <property type="entry name" value="Glyceraldehyde-3-phosphate dehydrogenase-like, C-terminal domain"/>
    <property type="match status" value="1"/>
</dbReference>
<keyword evidence="5" id="KW-1185">Reference proteome</keyword>
<evidence type="ECO:0000259" key="2">
    <source>
        <dbReference type="Pfam" id="PF01408"/>
    </source>
</evidence>
<dbReference type="Gene3D" id="3.30.360.10">
    <property type="entry name" value="Dihydrodipicolinate Reductase, domain 2"/>
    <property type="match status" value="1"/>
</dbReference>
<organism evidence="4 5">
    <name type="scientific">Thiothrix litoralis</name>
    <dbReference type="NCBI Taxonomy" id="2891210"/>
    <lineage>
        <taxon>Bacteria</taxon>
        <taxon>Pseudomonadati</taxon>
        <taxon>Pseudomonadota</taxon>
        <taxon>Gammaproteobacteria</taxon>
        <taxon>Thiotrichales</taxon>
        <taxon>Thiotrichaceae</taxon>
        <taxon>Thiothrix</taxon>
    </lineage>
</organism>
<dbReference type="Gene3D" id="3.40.50.720">
    <property type="entry name" value="NAD(P)-binding Rossmann-like Domain"/>
    <property type="match status" value="1"/>
</dbReference>
<feature type="domain" description="GFO/IDH/MocA-like oxidoreductase" evidence="3">
    <location>
        <begin position="128"/>
        <end position="262"/>
    </location>
</feature>
<evidence type="ECO:0000256" key="1">
    <source>
        <dbReference type="ARBA" id="ARBA00023002"/>
    </source>
</evidence>
<dbReference type="InterPro" id="IPR036291">
    <property type="entry name" value="NAD(P)-bd_dom_sf"/>
</dbReference>
<evidence type="ECO:0000313" key="4">
    <source>
        <dbReference type="EMBL" id="QTR45575.1"/>
    </source>
</evidence>
<dbReference type="Pfam" id="PF22725">
    <property type="entry name" value="GFO_IDH_MocA_C3"/>
    <property type="match status" value="1"/>
</dbReference>
<evidence type="ECO:0000259" key="3">
    <source>
        <dbReference type="Pfam" id="PF22725"/>
    </source>
</evidence>
<dbReference type="InterPro" id="IPR050463">
    <property type="entry name" value="Gfo/Idh/MocA_oxidrdct_glycsds"/>
</dbReference>
<accession>A0ABX7WPY7</accession>
<dbReference type="SUPFAM" id="SSF51735">
    <property type="entry name" value="NAD(P)-binding Rossmann-fold domains"/>
    <property type="match status" value="1"/>
</dbReference>
<name>A0ABX7WPY7_9GAMM</name>
<dbReference type="PANTHER" id="PTHR43818:SF11">
    <property type="entry name" value="BCDNA.GH03377"/>
    <property type="match status" value="1"/>
</dbReference>
<sequence>MNIAIVGCGYVADPYMETLHYHANLTLLGVADLQRERADILANYYKTRVYDSTEALMADPAVQIVVNLTEPENHHRVNMMALNAGKHLYCEKPLGINLDEAREVIALAEKKGLMVSGAPCSVLSETAQTLWKAVEDGAIGKPRIVYAELDDNPIYRMKPENWKNARGIRWPYLNEYQTGCTLEHSGYYLTWLCSIFGPAKSISSFSSCVVPDKTDLPLNPPDTPDLAIACIVFASGVVARLTCSIVGTYDHRIQIVGDEGLLSANECWHYATPVYLERFSQMSLNARKARSVRESHLLKWVFGVGGKQQQLVSQPLSQYPDRLREFKHKERGILGLLVKMLSKRELVFMDFFRGVAELADAIENKRRSHIPADLVLHVNELALAMQNAGETSEPYKLTTTFEPVRPLPRTLDATRQYGGDSRNFLTAAIEKVIERMHRHG</sequence>
<keyword evidence="1" id="KW-0560">Oxidoreductase</keyword>
<reference evidence="4 5" key="1">
    <citation type="submission" date="2021-04" db="EMBL/GenBank/DDBJ databases">
        <title>Genomics, taxonomy and metabolism of representatives of sulfur bacteria of the genus Thiothrix: Thiothrix fructosivorans QT, Thiothrix unzii A1T and three new species, Thiothrix subterranea sp. nov., Thiothrix litoralis sp. nov. and 'Candidatus Thiothrix anitrata' sp. nov.</title>
        <authorList>
            <person name="Ravin N.V."/>
            <person name="Smolyakov D."/>
            <person name="Rudenko T.S."/>
            <person name="Mardanov A.V."/>
            <person name="Beletsky A.V."/>
            <person name="Markov N.D."/>
            <person name="Fomenkov A.I."/>
            <person name="Roberts R.J."/>
            <person name="Karnachuk O.V."/>
            <person name="Novikov A."/>
            <person name="Grabovich M.Y."/>
        </authorList>
    </citation>
    <scope>NUCLEOTIDE SEQUENCE [LARGE SCALE GENOMIC DNA]</scope>
    <source>
        <strain evidence="4 5">AS</strain>
    </source>
</reference>
<dbReference type="RefSeq" id="WP_210221976.1">
    <property type="nucleotide sequence ID" value="NZ_CP072801.1"/>
</dbReference>
<protein>
    <submittedName>
        <fullName evidence="4">Gfo/Idh/MocA family oxidoreductase</fullName>
    </submittedName>
</protein>
<dbReference type="Proteomes" id="UP000672039">
    <property type="component" value="Chromosome"/>
</dbReference>
<dbReference type="InterPro" id="IPR000683">
    <property type="entry name" value="Gfo/Idh/MocA-like_OxRdtase_N"/>
</dbReference>
<proteinExistence type="predicted"/>
<dbReference type="InterPro" id="IPR055170">
    <property type="entry name" value="GFO_IDH_MocA-like_dom"/>
</dbReference>
<dbReference type="PANTHER" id="PTHR43818">
    <property type="entry name" value="BCDNA.GH03377"/>
    <property type="match status" value="1"/>
</dbReference>
<dbReference type="Pfam" id="PF01408">
    <property type="entry name" value="GFO_IDH_MocA"/>
    <property type="match status" value="1"/>
</dbReference>
<feature type="domain" description="Gfo/Idh/MocA-like oxidoreductase N-terminal" evidence="2">
    <location>
        <begin position="1"/>
        <end position="116"/>
    </location>
</feature>
<gene>
    <name evidence="4" type="ORF">J9253_16445</name>
</gene>
<evidence type="ECO:0000313" key="5">
    <source>
        <dbReference type="Proteomes" id="UP000672039"/>
    </source>
</evidence>